<feature type="region of interest" description="Disordered" evidence="1">
    <location>
        <begin position="468"/>
        <end position="501"/>
    </location>
</feature>
<feature type="region of interest" description="Disordered" evidence="1">
    <location>
        <begin position="763"/>
        <end position="816"/>
    </location>
</feature>
<feature type="compositionally biased region" description="Acidic residues" evidence="1">
    <location>
        <begin position="2767"/>
        <end position="2780"/>
    </location>
</feature>
<feature type="compositionally biased region" description="Polar residues" evidence="1">
    <location>
        <begin position="1025"/>
        <end position="1037"/>
    </location>
</feature>
<feature type="region of interest" description="Disordered" evidence="1">
    <location>
        <begin position="1402"/>
        <end position="1440"/>
    </location>
</feature>
<feature type="region of interest" description="Disordered" evidence="1">
    <location>
        <begin position="1139"/>
        <end position="1350"/>
    </location>
</feature>
<organism evidence="2 3">
    <name type="scientific">Toxoplasma gondii COUG</name>
    <dbReference type="NCBI Taxonomy" id="1074873"/>
    <lineage>
        <taxon>Eukaryota</taxon>
        <taxon>Sar</taxon>
        <taxon>Alveolata</taxon>
        <taxon>Apicomplexa</taxon>
        <taxon>Conoidasida</taxon>
        <taxon>Coccidia</taxon>
        <taxon>Eucoccidiorida</taxon>
        <taxon>Eimeriorina</taxon>
        <taxon>Sarcocystidae</taxon>
        <taxon>Toxoplasma</taxon>
    </lineage>
</organism>
<feature type="region of interest" description="Disordered" evidence="1">
    <location>
        <begin position="1"/>
        <end position="30"/>
    </location>
</feature>
<feature type="compositionally biased region" description="Basic and acidic residues" evidence="1">
    <location>
        <begin position="476"/>
        <end position="498"/>
    </location>
</feature>
<feature type="compositionally biased region" description="Polar residues" evidence="1">
    <location>
        <begin position="2608"/>
        <end position="2632"/>
    </location>
</feature>
<feature type="compositionally biased region" description="Basic and acidic residues" evidence="1">
    <location>
        <begin position="783"/>
        <end position="798"/>
    </location>
</feature>
<feature type="compositionally biased region" description="Basic and acidic residues" evidence="1">
    <location>
        <begin position="983"/>
        <end position="1010"/>
    </location>
</feature>
<sequence>MASLPPPEEAFPRRSFTAAAAAPAPMSPTISSVAAPSELLASSVSTFFSPADSTDFACPQLRAELDQAPPPRPPAAKNSAVVAAVQRQQQQEQEDFAAEAAAEAGKSPQQFLMLRIKETLHAPHPRLEVLCGCAADLGHLLFSASPPHYREGGLPLIAGVALTQNRHTALLRKLQEQQAQEAAAAFAASLDASSTAPEAPPASGAGTDAVAAQLAEAEETGGLVSATGLIGGSLVGQCFALLMEMFACTSHPVVRSATFLQLWRNRHFFPYLLLPSQAAAAESVRRHVLALLQQPHIESRTRVMTLALVAHGAAPLIAQDAPTVETILNTLAGLWGAHAVCGATGDSVAVEETAVGGQKAATKGAVEIRRGGGRGPSRDAPVATSRQTHLTSFPEHTDLDPSLVAASAPDTAAAALQTLGALLPFLSGDATIRILERVCAYVWGIQRIKTREEGLDAWLHAHRPEGAELALSQQAERTKSDDTDGKGEERRDSEKSTEAQRQAVVAADADKILLAGLGSFRERTADLPACLQRASSLAALLARTSPLQPDIAVWALRFLWRLVDRLREAALSPLSTVGRLGPKPPPQGVCTPDGSSVGSFDSEFCGKHVGVYSKDERGAPSAPGTLASSLSPVVLQALKDTACACLEAANFLTLNHGDLLVPLQLHGLKCILESCCCAGAWIPDSRGSTCGDLNPSTMQGPVSRTFLATSALRCLLDLVHAGLVRACPPLGFFSGRRESPQLFADFRLDAAGLDDAGFRNRLASDASQHQKRSSRSLASALHATRDSRSGPSDKRPDWTGRGPPDASSFLRESEEERKRSRELRHRDLWVWLRIAALEGAPAVCVFLALLSALVGWCVPNADMTGSSFRFFKKEKPCGCRLLGQRGCCGDSKSLAAGGESSKTLLQTKTEDSLRHAADAQGHTVHAVAESTTEGETKKPRPAGTGSKLHRVMCTSGEPGCGAADSGRVEREAGGDVAGALAEGGREKASGAASREEADLGKKVEKKRGREEGDECSEQVKRTALATKTRTGSVTSKGPSEDPSAKIGGDRSVGAPLSWLSAASVNDGEKGEGGNHVQTFCSSVSLLQAAQKAVGAGPNVSGTRLLEDLRELAAARSTGASPCVVSHACDAHAVGGSAGVREFGETKPTVEPEEATAAKTASAAVTSPKKLETRGDSTKRGRSHAKKADTSSDEEGEEKEEGELSDDEPVQNSSDSKGAVIQTRGQTQLSSSGVSPPRSASESTVLHRRTTSNGVAENPSFRSAEAVRDGKLAGSAAAKETKHQSWIDELKKNAGAARQRQVPENGRKTSSDNRTNTNANGRRATVTENFQSFTGSSSDSSSLEESGDESEWISQALPLRSFARCDACSPRRAVGTEERGEKSRGFGGGEVVLRRVERTEKKAVATNRSLRTRSSRTPLLDRARGSLPLSGQRDGPDVRRGPGGLCGMTAREVEEAEAHVSSRGDLKRTLELLLHLGGKASQSPKNIRLLALLVALQVVSWLVAPLPLSALRLMAAKQQSRDATSGATGKLKKTGKADLQGTEVEKHTLLGGDKAVERSTNASSASARTDVPDREDAALLTAATEEQTSTRILVFRTLKAFAEQLTDDEDTHQPIVSAWTGRCLLSLRMHWPALLPLAAELLCRFSLSLPPKRSTLSASPTALACLLCAHASQGNSPGLQKDSFAPSEPRRVAPASANATTPALSSPSEPPRSTVSVTVFLDREESQPGSLKFLFQPALQGSRPGIPLRHALHVLSARRGNSNSPPRTNTPGVCTPDQAAPDSEVFIRSWNSHFAWMNAYRAGLSTFLEDAGNMHGLSGICSSSSSKRGGNVAHFEGQERPWLLNVPADAGAPASGRLQTSTPSACAASPHASGGSVSPRFEFHADATGFFSRKSLYKTAVYAGVAGFPAVAARCLSACAAAAVTPETFAWLTALAATLRAEAALARNAGNRIFSEGFTGASRPVLLGQTDVETALAASPHVSAEPAVENLSGFREGGNESEEQLSACSMHALPGGTVSGDACAGGLAHAPPASFDSPKERQQTKCGVRNAAGRSDAFAEAVAQAREAVREAERHWTLAPESLETLRRREEHFLGEGRSSSCGKPHPLLYAFTKGRSALVTALLSFLAFCGDVAHGKTVSRRAPLSPSSTGACRSEETPKTAASEQSTRATSRAKLFPGREMTAEASEEHAESLHPGGCARAPFPAHAECEQEIFKETLDLLENLRNQFGSLEVQFRFFSAQPLRLCSTSRRLLSIQTSLCRTFFLLATFLMIRLLKSHVLSLLSSQGFFSGCLYTHRSPTERARSCRDSCSETGQSPLSFLAHEAFSSFSQVIGFHSEHVSSKPNPSSSTFGPSCSKSNSARSKSEPFSSESKPFSSECEPSCLDGSDVGSFSQKAAASGAGPASAYRRRTLRFPLLGACFFSEARSPASPEVLEAALHAAQVASQLSDSLPCPLELRGEEEILDFLPLWVQATASPLWDEAGPTSCWASVDDCRKGGAEGVRTRGRERELFHLTQRPRRGCYRRSLARLAAMKRSLLQREVGQESPDSETPLSSLVSLEAVAGAAASRSSLRVSSRASEGDERRQTEEGRDMKDRGPKTSLLGVEDGQQSLPQIECPTSLQTPTAETENTGSSSLSSSSSSSASSSSSSSASSSLSSSAFLSSSFPSPSSSPCSSSSSWSPECTCYVRPFFFLDRVSPLLRISAAPLVRDANAGHLDAQRLRTFSSEFGVSSELSLKSNPTPSGRGAQDSDACDGVASPGLLEGAVSEDEAVEGADGEPGEERDFSEPRAPLHASTDPYAPVQTVKKEVTEEGVSSTEANEQVESARDLEVEDAGFVKCEEGRRWISSETTACLTAEVELEQEVSMDCSSSGSKSFSASRTADRRKCFTPVAENRQMTASFTEQEREAGPQDSGGRFDPGDETRSPLFFCWNEDADGEGSSPLLRRAFPRDLLRQAAALVEQCIYTPFPLPPRIFNPKCLPWVAVRAVLSGEEEAARGRCVFPVVMFTGELRDAEAQTLAAWAFVRLRISLAIGVGFFQQAALHGALHAKDKDQEVIAVEDVPVAQPIPGSADAFCNVEGDSQGPGPYAGGLRHFSHTCVLDAPMQTLPCLLVEAIPLDANRGVIGDKSSTFIQVTEAQKAMPL</sequence>
<reference evidence="2 3" key="1">
    <citation type="journal article" date="2016" name="Nat. Commun.">
        <title>Local admixture of amplified and diversified secreted pathogenesis determinants shapes mosaic Toxoplasma gondii genomes.</title>
        <authorList>
            <person name="Lorenzi H."/>
            <person name="Khan A."/>
            <person name="Behnke M.S."/>
            <person name="Namasivayam S."/>
            <person name="Swapna L.S."/>
            <person name="Hadjithomas M."/>
            <person name="Karamycheva S."/>
            <person name="Pinney D."/>
            <person name="Brunk B.P."/>
            <person name="Ajioka J.W."/>
            <person name="Ajzenberg D."/>
            <person name="Boothroyd J.C."/>
            <person name="Boyle J.P."/>
            <person name="Darde M.L."/>
            <person name="Diaz-Miranda M.A."/>
            <person name="Dubey J.P."/>
            <person name="Fritz H.M."/>
            <person name="Gennari S.M."/>
            <person name="Gregory B.D."/>
            <person name="Kim K."/>
            <person name="Saeij J.P."/>
            <person name="Su C."/>
            <person name="White M.W."/>
            <person name="Zhu X.Q."/>
            <person name="Howe D.K."/>
            <person name="Rosenthal B.M."/>
            <person name="Grigg M.E."/>
            <person name="Parkinson J."/>
            <person name="Liu L."/>
            <person name="Kissinger J.C."/>
            <person name="Roos D.S."/>
            <person name="Sibley L.D."/>
        </authorList>
    </citation>
    <scope>NUCLEOTIDE SEQUENCE [LARGE SCALE GENOMIC DNA]</scope>
    <source>
        <strain evidence="2 3">COUG</strain>
    </source>
</reference>
<feature type="compositionally biased region" description="Polar residues" evidence="1">
    <location>
        <begin position="1696"/>
        <end position="1712"/>
    </location>
</feature>
<feature type="region of interest" description="Disordered" evidence="1">
    <location>
        <begin position="1518"/>
        <end position="1570"/>
    </location>
</feature>
<evidence type="ECO:0000313" key="3">
    <source>
        <dbReference type="Proteomes" id="UP000236343"/>
    </source>
</evidence>
<feature type="region of interest" description="Disordered" evidence="1">
    <location>
        <begin position="2139"/>
        <end position="2172"/>
    </location>
</feature>
<feature type="compositionally biased region" description="Polar residues" evidence="1">
    <location>
        <begin position="1758"/>
        <end position="1771"/>
    </location>
</feature>
<dbReference type="Proteomes" id="UP000236343">
    <property type="component" value="Unassembled WGS sequence"/>
</dbReference>
<feature type="compositionally biased region" description="Polar residues" evidence="1">
    <location>
        <begin position="2342"/>
        <end position="2353"/>
    </location>
</feature>
<evidence type="ECO:0000256" key="1">
    <source>
        <dbReference type="SAM" id="MobiDB-lite"/>
    </source>
</evidence>
<gene>
    <name evidence="2" type="ORF">TGCOUG_242435</name>
</gene>
<feature type="compositionally biased region" description="Low complexity" evidence="1">
    <location>
        <begin position="1229"/>
        <end position="1242"/>
    </location>
</feature>
<feature type="region of interest" description="Disordered" evidence="1">
    <location>
        <begin position="1675"/>
        <end position="1712"/>
    </location>
</feature>
<feature type="compositionally biased region" description="Low complexity" evidence="1">
    <location>
        <begin position="2633"/>
        <end position="2650"/>
    </location>
</feature>
<feature type="compositionally biased region" description="Acidic residues" evidence="1">
    <location>
        <begin position="1190"/>
        <end position="1208"/>
    </location>
</feature>
<feature type="compositionally biased region" description="Low complexity" evidence="1">
    <location>
        <begin position="1334"/>
        <end position="1343"/>
    </location>
</feature>
<feature type="compositionally biased region" description="Low complexity" evidence="1">
    <location>
        <begin position="1312"/>
        <end position="1326"/>
    </location>
</feature>
<accession>A0A2G8Y5V1</accession>
<feature type="compositionally biased region" description="Low complexity" evidence="1">
    <location>
        <begin position="13"/>
        <end position="29"/>
    </location>
</feature>
<feature type="compositionally biased region" description="Polar residues" evidence="1">
    <location>
        <begin position="2160"/>
        <end position="2170"/>
    </location>
</feature>
<feature type="region of interest" description="Disordered" evidence="1">
    <location>
        <begin position="2340"/>
        <end position="2377"/>
    </location>
</feature>
<protein>
    <submittedName>
        <fullName evidence="2">Uncharacterized protein</fullName>
    </submittedName>
</protein>
<feature type="compositionally biased region" description="Basic and acidic residues" evidence="1">
    <location>
        <begin position="1278"/>
        <end position="1291"/>
    </location>
</feature>
<feature type="compositionally biased region" description="Basic and acidic residues" evidence="1">
    <location>
        <begin position="2579"/>
        <end position="2598"/>
    </location>
</feature>
<feature type="compositionally biased region" description="Basic and acidic residues" evidence="1">
    <location>
        <begin position="1168"/>
        <end position="1178"/>
    </location>
</feature>
<evidence type="ECO:0000313" key="2">
    <source>
        <dbReference type="EMBL" id="PIM02646.1"/>
    </source>
</evidence>
<feature type="compositionally biased region" description="Polar residues" evidence="1">
    <location>
        <begin position="2733"/>
        <end position="2743"/>
    </location>
</feature>
<feature type="compositionally biased region" description="Low complexity" evidence="1">
    <location>
        <begin position="2354"/>
        <end position="2377"/>
    </location>
</feature>
<feature type="region of interest" description="Disordered" evidence="1">
    <location>
        <begin position="1757"/>
        <end position="1776"/>
    </location>
</feature>
<feature type="compositionally biased region" description="Low complexity" evidence="1">
    <location>
        <begin position="1154"/>
        <end position="1167"/>
    </location>
</feature>
<feature type="compositionally biased region" description="Polar residues" evidence="1">
    <location>
        <begin position="2814"/>
        <end position="2824"/>
    </location>
</feature>
<proteinExistence type="predicted"/>
<feature type="region of interest" description="Disordered" evidence="1">
    <location>
        <begin position="369"/>
        <end position="397"/>
    </location>
</feature>
<dbReference type="VEuPathDB" id="ToxoDB:TGCOUG_242435"/>
<feature type="region of interest" description="Disordered" evidence="1">
    <location>
        <begin position="918"/>
        <end position="951"/>
    </location>
</feature>
<comment type="caution">
    <text evidence="2">The sequence shown here is derived from an EMBL/GenBank/DDBJ whole genome shotgun (WGS) entry which is preliminary data.</text>
</comment>
<feature type="compositionally biased region" description="Low complexity" evidence="1">
    <location>
        <begin position="2568"/>
        <end position="2578"/>
    </location>
</feature>
<name>A0A2G8Y5V1_TOXGO</name>
<feature type="region of interest" description="Disordered" evidence="1">
    <location>
        <begin position="980"/>
        <end position="1051"/>
    </location>
</feature>
<feature type="region of interest" description="Disordered" evidence="1">
    <location>
        <begin position="2568"/>
        <end position="2650"/>
    </location>
</feature>
<feature type="region of interest" description="Disordered" evidence="1">
    <location>
        <begin position="2733"/>
        <end position="2827"/>
    </location>
</feature>
<dbReference type="EMBL" id="AGQR02001092">
    <property type="protein sequence ID" value="PIM02646.1"/>
    <property type="molecule type" value="Genomic_DNA"/>
</dbReference>
<feature type="region of interest" description="Disordered" evidence="1">
    <location>
        <begin position="2897"/>
        <end position="2919"/>
    </location>
</feature>